<evidence type="ECO:0000313" key="2">
    <source>
        <dbReference type="Proteomes" id="UP001165960"/>
    </source>
</evidence>
<organism evidence="1 2">
    <name type="scientific">Entomophthora muscae</name>
    <dbReference type="NCBI Taxonomy" id="34485"/>
    <lineage>
        <taxon>Eukaryota</taxon>
        <taxon>Fungi</taxon>
        <taxon>Fungi incertae sedis</taxon>
        <taxon>Zoopagomycota</taxon>
        <taxon>Entomophthoromycotina</taxon>
        <taxon>Entomophthoromycetes</taxon>
        <taxon>Entomophthorales</taxon>
        <taxon>Entomophthoraceae</taxon>
        <taxon>Entomophthora</taxon>
    </lineage>
</organism>
<gene>
    <name evidence="1" type="ORF">DSO57_1035952</name>
</gene>
<evidence type="ECO:0000313" key="1">
    <source>
        <dbReference type="EMBL" id="KAJ9056156.1"/>
    </source>
</evidence>
<accession>A0ACC2S1H5</accession>
<protein>
    <submittedName>
        <fullName evidence="1">Uncharacterized protein</fullName>
    </submittedName>
</protein>
<name>A0ACC2S1H5_9FUNG</name>
<reference evidence="1" key="1">
    <citation type="submission" date="2022-04" db="EMBL/GenBank/DDBJ databases">
        <title>Genome of the entomopathogenic fungus Entomophthora muscae.</title>
        <authorList>
            <person name="Elya C."/>
            <person name="Lovett B.R."/>
            <person name="Lee E."/>
            <person name="Macias A.M."/>
            <person name="Hajek A.E."/>
            <person name="De Bivort B.L."/>
            <person name="Kasson M.T."/>
            <person name="De Fine Licht H.H."/>
            <person name="Stajich J.E."/>
        </authorList>
    </citation>
    <scope>NUCLEOTIDE SEQUENCE</scope>
    <source>
        <strain evidence="1">Berkeley</strain>
    </source>
</reference>
<sequence>MHIGYFDKMDIPYPVLAEIGLYLESQHIIGLRLVNRHWNVILTPLAFCNLAFTFPLNPHDHNILQKYGKYSKAPTRECTYQPILRRPSWQSVCLLKPSHHEPRILVDD</sequence>
<keyword evidence="2" id="KW-1185">Reference proteome</keyword>
<proteinExistence type="predicted"/>
<dbReference type="Proteomes" id="UP001165960">
    <property type="component" value="Unassembled WGS sequence"/>
</dbReference>
<dbReference type="EMBL" id="QTSX02006011">
    <property type="protein sequence ID" value="KAJ9056156.1"/>
    <property type="molecule type" value="Genomic_DNA"/>
</dbReference>
<comment type="caution">
    <text evidence="1">The sequence shown here is derived from an EMBL/GenBank/DDBJ whole genome shotgun (WGS) entry which is preliminary data.</text>
</comment>